<dbReference type="Proteomes" id="UP000032247">
    <property type="component" value="Unassembled WGS sequence"/>
</dbReference>
<accession>A0A0D1JBV0</accession>
<proteinExistence type="predicted"/>
<organism evidence="1 2">
    <name type="scientific">Bacillus subtilis</name>
    <dbReference type="NCBI Taxonomy" id="1423"/>
    <lineage>
        <taxon>Bacteria</taxon>
        <taxon>Bacillati</taxon>
        <taxon>Bacillota</taxon>
        <taxon>Bacilli</taxon>
        <taxon>Bacillales</taxon>
        <taxon>Bacillaceae</taxon>
        <taxon>Bacillus</taxon>
    </lineage>
</organism>
<evidence type="ECO:0000313" key="1">
    <source>
        <dbReference type="EMBL" id="KIU09859.1"/>
    </source>
</evidence>
<evidence type="ECO:0000313" key="2">
    <source>
        <dbReference type="Proteomes" id="UP000032247"/>
    </source>
</evidence>
<dbReference type="AlphaFoldDB" id="A0A0D1JBV0"/>
<gene>
    <name evidence="1" type="ORF">SC09_contig10orf00034</name>
</gene>
<reference evidence="1 2" key="1">
    <citation type="submission" date="2014-12" db="EMBL/GenBank/DDBJ databases">
        <title>Comparative genome analysis of Bacillus coagulans HM-08, Clostridium butyricum HM-68, Bacillus subtilis HM-66 and Bacillus licheniformis BL-09.</title>
        <authorList>
            <person name="Zhang H."/>
        </authorList>
    </citation>
    <scope>NUCLEOTIDE SEQUENCE [LARGE SCALE GENOMIC DNA]</scope>
    <source>
        <strain evidence="1 2">HM-66</strain>
    </source>
</reference>
<dbReference type="PATRIC" id="fig|1423.173.peg.3712"/>
<comment type="caution">
    <text evidence="1">The sequence shown here is derived from an EMBL/GenBank/DDBJ whole genome shotgun (WGS) entry which is preliminary data.</text>
</comment>
<sequence>MFAEKELSVRQKKLVQYPYPAGAVLNLQELIILKKIAKNLIDSFKKNKETIKACLDWAVKIGQALWLLMKFFKE</sequence>
<protein>
    <submittedName>
        <fullName evidence="1">Uncharacterized protein</fullName>
    </submittedName>
</protein>
<dbReference type="EMBL" id="JXBC01000007">
    <property type="protein sequence ID" value="KIU09859.1"/>
    <property type="molecule type" value="Genomic_DNA"/>
</dbReference>
<name>A0A0D1JBV0_BACIU</name>